<evidence type="ECO:0000313" key="2">
    <source>
        <dbReference type="Proteomes" id="UP001515480"/>
    </source>
</evidence>
<gene>
    <name evidence="1" type="ORF">AB1Y20_009722</name>
</gene>
<name>A0AB34K6P9_PRYPA</name>
<protein>
    <submittedName>
        <fullName evidence="1">Uncharacterized protein</fullName>
    </submittedName>
</protein>
<dbReference type="AlphaFoldDB" id="A0AB34K6P9"/>
<dbReference type="Proteomes" id="UP001515480">
    <property type="component" value="Unassembled WGS sequence"/>
</dbReference>
<organism evidence="1 2">
    <name type="scientific">Prymnesium parvum</name>
    <name type="common">Toxic golden alga</name>
    <dbReference type="NCBI Taxonomy" id="97485"/>
    <lineage>
        <taxon>Eukaryota</taxon>
        <taxon>Haptista</taxon>
        <taxon>Haptophyta</taxon>
        <taxon>Prymnesiophyceae</taxon>
        <taxon>Prymnesiales</taxon>
        <taxon>Prymnesiaceae</taxon>
        <taxon>Prymnesium</taxon>
    </lineage>
</organism>
<comment type="caution">
    <text evidence="1">The sequence shown here is derived from an EMBL/GenBank/DDBJ whole genome shotgun (WGS) entry which is preliminary data.</text>
</comment>
<dbReference type="PANTHER" id="PTHR37332:SF1">
    <property type="entry name" value="ELMO DOMAIN-CONTAINING PROTEIN"/>
    <property type="match status" value="1"/>
</dbReference>
<sequence length="274" mass="30132">MSEGKSHRGVSLSNADGKRLSIMQIVERRRQTLEYIKRVCAGERHWLSVVLLPSADDAKSQQDKQAREAETAQALRWFYLGVSIAPINSVLDGAAFVKALLQLFEEYQYHFASAARLKNTKRHSRPSSRLPSYSTSDDDFSVTLSRVNGEVVYDYLFTPCVAHVLSAAHVLTAFCEQLQKTYKNIADLAPVASTFLTDAVVKIDGLIEEHFLTSVAKHINLAASGAIKQSVSSCDPIFKRMLFPSSGNSRNTSDDGAEFGGRIPAPGPVMSHVI</sequence>
<dbReference type="PANTHER" id="PTHR37332">
    <property type="entry name" value="EXPRESSED PROTEIN"/>
    <property type="match status" value="1"/>
</dbReference>
<reference evidence="1 2" key="1">
    <citation type="journal article" date="2024" name="Science">
        <title>Giant polyketide synthase enzymes in the biosynthesis of giant marine polyether toxins.</title>
        <authorList>
            <person name="Fallon T.R."/>
            <person name="Shende V.V."/>
            <person name="Wierzbicki I.H."/>
            <person name="Pendleton A.L."/>
            <person name="Watervoot N.F."/>
            <person name="Auber R.P."/>
            <person name="Gonzalez D.J."/>
            <person name="Wisecaver J.H."/>
            <person name="Moore B.S."/>
        </authorList>
    </citation>
    <scope>NUCLEOTIDE SEQUENCE [LARGE SCALE GENOMIC DNA]</scope>
    <source>
        <strain evidence="1 2">12B1</strain>
    </source>
</reference>
<keyword evidence="2" id="KW-1185">Reference proteome</keyword>
<evidence type="ECO:0000313" key="1">
    <source>
        <dbReference type="EMBL" id="KAL1528370.1"/>
    </source>
</evidence>
<dbReference type="EMBL" id="JBGBPQ010000002">
    <property type="protein sequence ID" value="KAL1528370.1"/>
    <property type="molecule type" value="Genomic_DNA"/>
</dbReference>
<accession>A0AB34K6P9</accession>
<proteinExistence type="predicted"/>